<accession>A0A4R0MRB4</accession>
<dbReference type="AlphaFoldDB" id="A0A4R0MRB4"/>
<dbReference type="PANTHER" id="PTHR10629">
    <property type="entry name" value="CYTOSINE-SPECIFIC METHYLTRANSFERASE"/>
    <property type="match status" value="1"/>
</dbReference>
<evidence type="ECO:0000256" key="6">
    <source>
        <dbReference type="ARBA" id="ARBA00047422"/>
    </source>
</evidence>
<keyword evidence="3 7" id="KW-0808">Transferase</keyword>
<dbReference type="EC" id="2.1.1.37" evidence="1"/>
<name>A0A4R0MRB4_9SPHI</name>
<dbReference type="Proteomes" id="UP000292884">
    <property type="component" value="Unassembled WGS sequence"/>
</dbReference>
<evidence type="ECO:0000256" key="4">
    <source>
        <dbReference type="ARBA" id="ARBA00022691"/>
    </source>
</evidence>
<dbReference type="OrthoDB" id="32195at2"/>
<sequence length="530" mass="60259">MAIPIIDIFAGPGGLGEGFSALINDENQRAFKIALSIEKDPLAHQTLTLRSFFRQFEVGDVPEEYYEFVRGKISIEDLYRAWPIEAEHAQREAWCGTLGDPDEHDQNAVSDDEVDDKIRTVLNGEQDWLLIGGPPCQAYSLVGRSRRQERILNEETDKRVGLYKQYLRILAKHSPSVFVMENVKGILSAETSENQVFSKILEDLSDPSACYPQNGENEFNCPGYRIYSLVTEPENFDENGNPTYRPKNFVIQAEKYGVPQTRHRVILLGIRRDIEINPQIIYGRDEVSIGSVINSLPKLRSGLSKGVDSFNAWFSLIEGILEGDTLNDVDAEIITDIREKILQIEDPHFGKGADYIEIENLQIGYLPEWYLDNRLNGVLNHASRSHMNSDIHRYLFVSCFGNIKQQSPKLSDFPEGLLPAHLNVRQGIDDKKFADRFRVQIANRASKTVTSHISKDGHYYIHPDPTQCRSLTVREAARIQTFPDNYFFCGPRTSQFHQVGNAVPPYLAFQIAEVVNHVFEEMEILAVHNN</sequence>
<evidence type="ECO:0000256" key="2">
    <source>
        <dbReference type="ARBA" id="ARBA00022603"/>
    </source>
</evidence>
<keyword evidence="10" id="KW-1185">Reference proteome</keyword>
<dbReference type="PANTHER" id="PTHR10629:SF52">
    <property type="entry name" value="DNA (CYTOSINE-5)-METHYLTRANSFERASE 1"/>
    <property type="match status" value="1"/>
</dbReference>
<keyword evidence="4 7" id="KW-0949">S-adenosyl-L-methionine</keyword>
<dbReference type="InterPro" id="IPR050390">
    <property type="entry name" value="C5-Methyltransferase"/>
</dbReference>
<keyword evidence="5" id="KW-0680">Restriction system</keyword>
<dbReference type="SUPFAM" id="SSF53335">
    <property type="entry name" value="S-adenosyl-L-methionine-dependent methyltransferases"/>
    <property type="match status" value="1"/>
</dbReference>
<evidence type="ECO:0000313" key="10">
    <source>
        <dbReference type="Proteomes" id="UP000292884"/>
    </source>
</evidence>
<dbReference type="PROSITE" id="PS51679">
    <property type="entry name" value="SAM_MT_C5"/>
    <property type="match status" value="1"/>
</dbReference>
<dbReference type="InterPro" id="IPR001525">
    <property type="entry name" value="C5_MeTfrase"/>
</dbReference>
<dbReference type="Gene3D" id="3.90.120.10">
    <property type="entry name" value="DNA Methylase, subunit A, domain 2"/>
    <property type="match status" value="1"/>
</dbReference>
<dbReference type="GO" id="GO:0003677">
    <property type="term" value="F:DNA binding"/>
    <property type="evidence" value="ECO:0007669"/>
    <property type="project" value="TreeGrafter"/>
</dbReference>
<comment type="catalytic activity">
    <reaction evidence="6">
        <text>a 2'-deoxycytidine in DNA + S-adenosyl-L-methionine = a 5-methyl-2'-deoxycytidine in DNA + S-adenosyl-L-homocysteine + H(+)</text>
        <dbReference type="Rhea" id="RHEA:13681"/>
        <dbReference type="Rhea" id="RHEA-COMP:11369"/>
        <dbReference type="Rhea" id="RHEA-COMP:11370"/>
        <dbReference type="ChEBI" id="CHEBI:15378"/>
        <dbReference type="ChEBI" id="CHEBI:57856"/>
        <dbReference type="ChEBI" id="CHEBI:59789"/>
        <dbReference type="ChEBI" id="CHEBI:85452"/>
        <dbReference type="ChEBI" id="CHEBI:85454"/>
        <dbReference type="EC" id="2.1.1.37"/>
    </reaction>
</comment>
<dbReference type="GO" id="GO:0044027">
    <property type="term" value="P:negative regulation of gene expression via chromosomal CpG island methylation"/>
    <property type="evidence" value="ECO:0007669"/>
    <property type="project" value="TreeGrafter"/>
</dbReference>
<evidence type="ECO:0000256" key="5">
    <source>
        <dbReference type="ARBA" id="ARBA00022747"/>
    </source>
</evidence>
<dbReference type="InterPro" id="IPR029063">
    <property type="entry name" value="SAM-dependent_MTases_sf"/>
</dbReference>
<reference evidence="9 10" key="1">
    <citation type="submission" date="2019-02" db="EMBL/GenBank/DDBJ databases">
        <title>Pedobacter sp. RP-1-13 sp. nov., isolated from Arctic soil.</title>
        <authorList>
            <person name="Dahal R.H."/>
        </authorList>
    </citation>
    <scope>NUCLEOTIDE SEQUENCE [LARGE SCALE GENOMIC DNA]</scope>
    <source>
        <strain evidence="9 10">RP-1-13</strain>
    </source>
</reference>
<dbReference type="Gene3D" id="3.40.50.150">
    <property type="entry name" value="Vaccinia Virus protein VP39"/>
    <property type="match status" value="1"/>
</dbReference>
<evidence type="ECO:0000256" key="7">
    <source>
        <dbReference type="PROSITE-ProRule" id="PRU01016"/>
    </source>
</evidence>
<evidence type="ECO:0000256" key="8">
    <source>
        <dbReference type="RuleBase" id="RU000416"/>
    </source>
</evidence>
<evidence type="ECO:0000256" key="1">
    <source>
        <dbReference type="ARBA" id="ARBA00011975"/>
    </source>
</evidence>
<dbReference type="GO" id="GO:0032259">
    <property type="term" value="P:methylation"/>
    <property type="evidence" value="ECO:0007669"/>
    <property type="project" value="UniProtKB-KW"/>
</dbReference>
<gene>
    <name evidence="9" type="ORF">EZ428_19320</name>
</gene>
<organism evidence="9 10">
    <name type="scientific">Pedobacter frigiditerrae</name>
    <dbReference type="NCBI Taxonomy" id="2530452"/>
    <lineage>
        <taxon>Bacteria</taxon>
        <taxon>Pseudomonadati</taxon>
        <taxon>Bacteroidota</taxon>
        <taxon>Sphingobacteriia</taxon>
        <taxon>Sphingobacteriales</taxon>
        <taxon>Sphingobacteriaceae</taxon>
        <taxon>Pedobacter</taxon>
    </lineage>
</organism>
<dbReference type="Pfam" id="PF00145">
    <property type="entry name" value="DNA_methylase"/>
    <property type="match status" value="2"/>
</dbReference>
<comment type="caution">
    <text evidence="9">The sequence shown here is derived from an EMBL/GenBank/DDBJ whole genome shotgun (WGS) entry which is preliminary data.</text>
</comment>
<dbReference type="EMBL" id="SJSK01000005">
    <property type="protein sequence ID" value="TCC88812.1"/>
    <property type="molecule type" value="Genomic_DNA"/>
</dbReference>
<comment type="similarity">
    <text evidence="7 8">Belongs to the class I-like SAM-binding methyltransferase superfamily. C5-methyltransferase family.</text>
</comment>
<feature type="active site" evidence="7">
    <location>
        <position position="136"/>
    </location>
</feature>
<dbReference type="NCBIfam" id="TIGR00675">
    <property type="entry name" value="dcm"/>
    <property type="match status" value="1"/>
</dbReference>
<dbReference type="PRINTS" id="PR00105">
    <property type="entry name" value="C5METTRFRASE"/>
</dbReference>
<evidence type="ECO:0000313" key="9">
    <source>
        <dbReference type="EMBL" id="TCC88812.1"/>
    </source>
</evidence>
<keyword evidence="2 7" id="KW-0489">Methyltransferase</keyword>
<evidence type="ECO:0000256" key="3">
    <source>
        <dbReference type="ARBA" id="ARBA00022679"/>
    </source>
</evidence>
<dbReference type="GO" id="GO:0003886">
    <property type="term" value="F:DNA (cytosine-5-)-methyltransferase activity"/>
    <property type="evidence" value="ECO:0007669"/>
    <property type="project" value="UniProtKB-EC"/>
</dbReference>
<dbReference type="GO" id="GO:0009307">
    <property type="term" value="P:DNA restriction-modification system"/>
    <property type="evidence" value="ECO:0007669"/>
    <property type="project" value="UniProtKB-KW"/>
</dbReference>
<protein>
    <recommendedName>
        <fullName evidence="1">DNA (cytosine-5-)-methyltransferase</fullName>
        <ecNumber evidence="1">2.1.1.37</ecNumber>
    </recommendedName>
</protein>
<proteinExistence type="inferred from homology"/>